<protein>
    <recommendedName>
        <fullName evidence="5">PX domain-containing protein</fullName>
    </recommendedName>
</protein>
<evidence type="ECO:0000256" key="3">
    <source>
        <dbReference type="SAM" id="Coils"/>
    </source>
</evidence>
<dbReference type="InterPro" id="IPR001683">
    <property type="entry name" value="PX_dom"/>
</dbReference>
<dbReference type="GO" id="GO:0008333">
    <property type="term" value="P:endosome to lysosome transport"/>
    <property type="evidence" value="ECO:0007669"/>
    <property type="project" value="TreeGrafter"/>
</dbReference>
<gene>
    <name evidence="6" type="ORF">NP493_10g06000</name>
</gene>
<sequence>MIDDNYNDTKTVTSCDSPATGCAVHKYDMTVQNGHTTHTADDSTTDAAAQVCHTEDSEQAVTVHQSTTDSSIPHDTHRSPSPAQDAVEFLHDDMLSSTPLQGDHISVNSATMSDSTSISVLDSENELSSIATATKDIICGRVEVPIVGYEILEERSKFTVFKICVRRYGDNQMWFLFRRYTDFYRLNIQLRGLFPRFRLALPPKRWFRDNFDRNFLEDRQLALQAFLNNIVSHPDVSARSVQQHCQSPWCLCQALCELLEEQLHDLKLQLNERDAQVALLQEEMALQKAEINSLRKSLRHVTPVSCGKSTVNGNNEEGF</sequence>
<dbReference type="SMART" id="SM00312">
    <property type="entry name" value="PX"/>
    <property type="match status" value="1"/>
</dbReference>
<dbReference type="GO" id="GO:0035091">
    <property type="term" value="F:phosphatidylinositol binding"/>
    <property type="evidence" value="ECO:0007669"/>
    <property type="project" value="InterPro"/>
</dbReference>
<dbReference type="InterPro" id="IPR051837">
    <property type="entry name" value="SortingNexin/PXDomain-PKLike"/>
</dbReference>
<evidence type="ECO:0000256" key="4">
    <source>
        <dbReference type="SAM" id="MobiDB-lite"/>
    </source>
</evidence>
<evidence type="ECO:0000256" key="2">
    <source>
        <dbReference type="ARBA" id="ARBA00022490"/>
    </source>
</evidence>
<evidence type="ECO:0000259" key="5">
    <source>
        <dbReference type="PROSITE" id="PS50195"/>
    </source>
</evidence>
<dbReference type="SUPFAM" id="SSF64268">
    <property type="entry name" value="PX domain"/>
    <property type="match status" value="1"/>
</dbReference>
<dbReference type="GO" id="GO:0005769">
    <property type="term" value="C:early endosome"/>
    <property type="evidence" value="ECO:0007669"/>
    <property type="project" value="TreeGrafter"/>
</dbReference>
<feature type="compositionally biased region" description="Polar residues" evidence="4">
    <location>
        <begin position="61"/>
        <end position="71"/>
    </location>
</feature>
<keyword evidence="3" id="KW-0175">Coiled coil</keyword>
<dbReference type="PANTHER" id="PTHR22999">
    <property type="entry name" value="PX SERINE/THREONINE KINASE PXK"/>
    <property type="match status" value="1"/>
</dbReference>
<dbReference type="InterPro" id="IPR036871">
    <property type="entry name" value="PX_dom_sf"/>
</dbReference>
<evidence type="ECO:0000313" key="7">
    <source>
        <dbReference type="Proteomes" id="UP001209878"/>
    </source>
</evidence>
<feature type="region of interest" description="Disordered" evidence="4">
    <location>
        <begin position="61"/>
        <end position="83"/>
    </location>
</feature>
<comment type="caution">
    <text evidence="6">The sequence shown here is derived from an EMBL/GenBank/DDBJ whole genome shotgun (WGS) entry which is preliminary data.</text>
</comment>
<evidence type="ECO:0000313" key="6">
    <source>
        <dbReference type="EMBL" id="KAK2193549.1"/>
    </source>
</evidence>
<dbReference type="PANTHER" id="PTHR22999:SF23">
    <property type="entry name" value="SORTING NEXIN-16"/>
    <property type="match status" value="1"/>
</dbReference>
<feature type="coiled-coil region" evidence="3">
    <location>
        <begin position="256"/>
        <end position="297"/>
    </location>
</feature>
<dbReference type="Pfam" id="PF00787">
    <property type="entry name" value="PX"/>
    <property type="match status" value="1"/>
</dbReference>
<name>A0AAD9PF50_RIDPI</name>
<dbReference type="PROSITE" id="PS50195">
    <property type="entry name" value="PX"/>
    <property type="match status" value="1"/>
</dbReference>
<organism evidence="6 7">
    <name type="scientific">Ridgeia piscesae</name>
    <name type="common">Tubeworm</name>
    <dbReference type="NCBI Taxonomy" id="27915"/>
    <lineage>
        <taxon>Eukaryota</taxon>
        <taxon>Metazoa</taxon>
        <taxon>Spiralia</taxon>
        <taxon>Lophotrochozoa</taxon>
        <taxon>Annelida</taxon>
        <taxon>Polychaeta</taxon>
        <taxon>Sedentaria</taxon>
        <taxon>Canalipalpata</taxon>
        <taxon>Sabellida</taxon>
        <taxon>Siboglinidae</taxon>
        <taxon>Ridgeia</taxon>
    </lineage>
</organism>
<dbReference type="GO" id="GO:0005770">
    <property type="term" value="C:late endosome"/>
    <property type="evidence" value="ECO:0007669"/>
    <property type="project" value="TreeGrafter"/>
</dbReference>
<evidence type="ECO:0000256" key="1">
    <source>
        <dbReference type="ARBA" id="ARBA00004496"/>
    </source>
</evidence>
<dbReference type="AlphaFoldDB" id="A0AAD9PF50"/>
<accession>A0AAD9PF50</accession>
<dbReference type="EMBL" id="JAODUO010000011">
    <property type="protein sequence ID" value="KAK2193549.1"/>
    <property type="molecule type" value="Genomic_DNA"/>
</dbReference>
<feature type="domain" description="PX" evidence="5">
    <location>
        <begin position="139"/>
        <end position="275"/>
    </location>
</feature>
<dbReference type="Proteomes" id="UP001209878">
    <property type="component" value="Unassembled WGS sequence"/>
</dbReference>
<keyword evidence="2" id="KW-0963">Cytoplasm</keyword>
<proteinExistence type="predicted"/>
<dbReference type="Gene3D" id="3.30.1520.10">
    <property type="entry name" value="Phox-like domain"/>
    <property type="match status" value="1"/>
</dbReference>
<keyword evidence="7" id="KW-1185">Reference proteome</keyword>
<dbReference type="GO" id="GO:0006622">
    <property type="term" value="P:protein targeting to lysosome"/>
    <property type="evidence" value="ECO:0007669"/>
    <property type="project" value="TreeGrafter"/>
</dbReference>
<comment type="subcellular location">
    <subcellularLocation>
        <location evidence="1">Cytoplasm</location>
    </subcellularLocation>
</comment>
<reference evidence="6" key="1">
    <citation type="journal article" date="2023" name="Mol. Biol. Evol.">
        <title>Third-Generation Sequencing Reveals the Adaptive Role of the Epigenome in Three Deep-Sea Polychaetes.</title>
        <authorList>
            <person name="Perez M."/>
            <person name="Aroh O."/>
            <person name="Sun Y."/>
            <person name="Lan Y."/>
            <person name="Juniper S.K."/>
            <person name="Young C.R."/>
            <person name="Angers B."/>
            <person name="Qian P.Y."/>
        </authorList>
    </citation>
    <scope>NUCLEOTIDE SEQUENCE</scope>
    <source>
        <strain evidence="6">R07B-5</strain>
    </source>
</reference>
<dbReference type="GO" id="GO:0045022">
    <property type="term" value="P:early endosome to late endosome transport"/>
    <property type="evidence" value="ECO:0007669"/>
    <property type="project" value="TreeGrafter"/>
</dbReference>